<dbReference type="GO" id="GO:0061710">
    <property type="term" value="F:L-threonylcarbamoyladenylate synthase"/>
    <property type="evidence" value="ECO:0007669"/>
    <property type="project" value="UniProtKB-EC"/>
</dbReference>
<dbReference type="RefSeq" id="WP_218093320.1">
    <property type="nucleotide sequence ID" value="NZ_CAJVAS010000015.1"/>
</dbReference>
<accession>A0A916K5M3</accession>
<comment type="subcellular location">
    <subcellularLocation>
        <location evidence="5">Cytoplasm</location>
    </subcellularLocation>
</comment>
<dbReference type="GO" id="GO:0003725">
    <property type="term" value="F:double-stranded RNA binding"/>
    <property type="evidence" value="ECO:0007669"/>
    <property type="project" value="InterPro"/>
</dbReference>
<sequence length="354" mass="36759">MTKVWKVDMSAAGGADALAEAAAQLRKGQVVAFPTETVYGLGADATNTEAVAAIFAAKGRPSDNPLIVHIAERSQLAGLTAPPDEAVSRLLDRFWPGPLTVVLPARPGVLSPLTTAGLSTVGIRMPDHPVALQLIAASGCPIAAPSANRSGRPSPTHAAHVLEDLDGRIAGVVDGGPTGVGLESTVVEFGPDGALHILRPGGITAAQLRDALPDVTVLEPTAAEHEQEPEAPRAPGMKYAHYAPRGAMVLVQGSAPEPVLARMQRELDEARSRGERTGVLTYREHAGRLCADHEVVCGTLADLDTVAHELYAALRAFDEAGVSFIAAEACPEQGIGAAVMNRLRKAAGGRIVRV</sequence>
<comment type="function">
    <text evidence="5">Required for the formation of a threonylcarbamoyl group on adenosine at position 37 (t(6)A37) in tRNAs that read codons beginning with adenine.</text>
</comment>
<keyword evidence="4 5" id="KW-0067">ATP-binding</keyword>
<feature type="domain" description="YrdC-like" evidence="6">
    <location>
        <begin position="15"/>
        <end position="203"/>
    </location>
</feature>
<keyword evidence="2 5" id="KW-0548">Nucleotidyltransferase</keyword>
<keyword evidence="5 7" id="KW-0808">Transferase</keyword>
<evidence type="ECO:0000313" key="7">
    <source>
        <dbReference type="EMBL" id="CAG7634590.1"/>
    </source>
</evidence>
<dbReference type="PIRSF" id="PIRSF004930">
    <property type="entry name" value="Tln_factor_SUA5"/>
    <property type="match status" value="1"/>
</dbReference>
<dbReference type="PROSITE" id="PS51163">
    <property type="entry name" value="YRDC"/>
    <property type="match status" value="1"/>
</dbReference>
<dbReference type="InterPro" id="IPR005145">
    <property type="entry name" value="Sua5_C"/>
</dbReference>
<evidence type="ECO:0000256" key="3">
    <source>
        <dbReference type="ARBA" id="ARBA00022741"/>
    </source>
</evidence>
<dbReference type="InterPro" id="IPR010923">
    <property type="entry name" value="T(6)A37_SUA5"/>
</dbReference>
<keyword evidence="1 5" id="KW-0819">tRNA processing</keyword>
<proteinExistence type="inferred from homology"/>
<keyword evidence="5" id="KW-0963">Cytoplasm</keyword>
<dbReference type="Pfam" id="PF03481">
    <property type="entry name" value="Sua5_C"/>
    <property type="match status" value="1"/>
</dbReference>
<evidence type="ECO:0000256" key="2">
    <source>
        <dbReference type="ARBA" id="ARBA00022695"/>
    </source>
</evidence>
<evidence type="ECO:0000256" key="1">
    <source>
        <dbReference type="ARBA" id="ARBA00022694"/>
    </source>
</evidence>
<protein>
    <recommendedName>
        <fullName evidence="5">Threonylcarbamoyl-AMP synthase</fullName>
        <shortName evidence="5">TC-AMP synthase</shortName>
        <ecNumber evidence="5">2.7.7.87</ecNumber>
    </recommendedName>
    <alternativeName>
        <fullName evidence="5">L-threonylcarbamoyladenylate synthase</fullName>
    </alternativeName>
</protein>
<dbReference type="PANTHER" id="PTHR17490:SF16">
    <property type="entry name" value="THREONYLCARBAMOYL-AMP SYNTHASE"/>
    <property type="match status" value="1"/>
</dbReference>
<dbReference type="InterPro" id="IPR050156">
    <property type="entry name" value="TC-AMP_synthase_SUA5"/>
</dbReference>
<dbReference type="PANTHER" id="PTHR17490">
    <property type="entry name" value="SUA5"/>
    <property type="match status" value="1"/>
</dbReference>
<comment type="caution">
    <text evidence="7">The sequence shown here is derived from an EMBL/GenBank/DDBJ whole genome shotgun (WGS) entry which is preliminary data.</text>
</comment>
<dbReference type="GO" id="GO:0008033">
    <property type="term" value="P:tRNA processing"/>
    <property type="evidence" value="ECO:0007669"/>
    <property type="project" value="UniProtKB-KW"/>
</dbReference>
<dbReference type="Pfam" id="PF01300">
    <property type="entry name" value="Sua5_yciO_yrdC"/>
    <property type="match status" value="1"/>
</dbReference>
<dbReference type="InterPro" id="IPR006070">
    <property type="entry name" value="Sua5-like_dom"/>
</dbReference>
<evidence type="ECO:0000313" key="8">
    <source>
        <dbReference type="Proteomes" id="UP000693672"/>
    </source>
</evidence>
<dbReference type="AlphaFoldDB" id="A0A916K5M3"/>
<comment type="similarity">
    <text evidence="5">Belongs to the SUA5 family.</text>
</comment>
<keyword evidence="8" id="KW-1185">Reference proteome</keyword>
<dbReference type="EC" id="2.7.7.87" evidence="5"/>
<dbReference type="EMBL" id="CAJVAS010000015">
    <property type="protein sequence ID" value="CAG7634590.1"/>
    <property type="molecule type" value="Genomic_DNA"/>
</dbReference>
<dbReference type="GO" id="GO:0000049">
    <property type="term" value="F:tRNA binding"/>
    <property type="evidence" value="ECO:0007669"/>
    <property type="project" value="TreeGrafter"/>
</dbReference>
<dbReference type="NCBIfam" id="TIGR00057">
    <property type="entry name" value="L-threonylcarbamoyladenylate synthase"/>
    <property type="match status" value="1"/>
</dbReference>
<dbReference type="GO" id="GO:0005524">
    <property type="term" value="F:ATP binding"/>
    <property type="evidence" value="ECO:0007669"/>
    <property type="project" value="UniProtKB-KW"/>
</dbReference>
<reference evidence="7" key="1">
    <citation type="submission" date="2021-06" db="EMBL/GenBank/DDBJ databases">
        <authorList>
            <person name="Criscuolo A."/>
        </authorList>
    </citation>
    <scope>NUCLEOTIDE SEQUENCE</scope>
    <source>
        <strain evidence="7">CIP111600</strain>
    </source>
</reference>
<evidence type="ECO:0000259" key="6">
    <source>
        <dbReference type="PROSITE" id="PS51163"/>
    </source>
</evidence>
<comment type="catalytic activity">
    <reaction evidence="5">
        <text>L-threonine + hydrogencarbonate + ATP = L-threonylcarbamoyladenylate + diphosphate + H2O</text>
        <dbReference type="Rhea" id="RHEA:36407"/>
        <dbReference type="ChEBI" id="CHEBI:15377"/>
        <dbReference type="ChEBI" id="CHEBI:17544"/>
        <dbReference type="ChEBI" id="CHEBI:30616"/>
        <dbReference type="ChEBI" id="CHEBI:33019"/>
        <dbReference type="ChEBI" id="CHEBI:57926"/>
        <dbReference type="ChEBI" id="CHEBI:73682"/>
        <dbReference type="EC" id="2.7.7.87"/>
    </reaction>
</comment>
<dbReference type="FunFam" id="3.90.870.10:FF:000009">
    <property type="entry name" value="Threonylcarbamoyl-AMP synthase, putative"/>
    <property type="match status" value="1"/>
</dbReference>
<dbReference type="GO" id="GO:0005737">
    <property type="term" value="C:cytoplasm"/>
    <property type="evidence" value="ECO:0007669"/>
    <property type="project" value="TreeGrafter"/>
</dbReference>
<dbReference type="Proteomes" id="UP000693672">
    <property type="component" value="Unassembled WGS sequence"/>
</dbReference>
<organism evidence="7 8">
    <name type="scientific">Paenibacillus solanacearum</name>
    <dbReference type="NCBI Taxonomy" id="2048548"/>
    <lineage>
        <taxon>Bacteria</taxon>
        <taxon>Bacillati</taxon>
        <taxon>Bacillota</taxon>
        <taxon>Bacilli</taxon>
        <taxon>Bacillales</taxon>
        <taxon>Paenibacillaceae</taxon>
        <taxon>Paenibacillus</taxon>
    </lineage>
</organism>
<dbReference type="GO" id="GO:0006450">
    <property type="term" value="P:regulation of translational fidelity"/>
    <property type="evidence" value="ECO:0007669"/>
    <property type="project" value="TreeGrafter"/>
</dbReference>
<name>A0A916K5M3_9BACL</name>
<evidence type="ECO:0000256" key="5">
    <source>
        <dbReference type="PIRNR" id="PIRNR004930"/>
    </source>
</evidence>
<gene>
    <name evidence="7" type="primary">ywlC</name>
    <name evidence="7" type="ORF">PAESOLCIP111_03583</name>
</gene>
<keyword evidence="3 5" id="KW-0547">Nucleotide-binding</keyword>
<evidence type="ECO:0000256" key="4">
    <source>
        <dbReference type="ARBA" id="ARBA00022840"/>
    </source>
</evidence>